<keyword evidence="1" id="KW-0175">Coiled coil</keyword>
<evidence type="ECO:0000256" key="1">
    <source>
        <dbReference type="SAM" id="Coils"/>
    </source>
</evidence>
<organism evidence="3 4">
    <name type="scientific">Streptomyces mordarskii</name>
    <dbReference type="NCBI Taxonomy" id="1226758"/>
    <lineage>
        <taxon>Bacteria</taxon>
        <taxon>Bacillati</taxon>
        <taxon>Actinomycetota</taxon>
        <taxon>Actinomycetes</taxon>
        <taxon>Kitasatosporales</taxon>
        <taxon>Streptomycetaceae</taxon>
        <taxon>Streptomyces</taxon>
    </lineage>
</organism>
<dbReference type="EMBL" id="BAAABZ010000071">
    <property type="protein sequence ID" value="GAA0554059.1"/>
    <property type="molecule type" value="Genomic_DNA"/>
</dbReference>
<dbReference type="Proteomes" id="UP001501576">
    <property type="component" value="Unassembled WGS sequence"/>
</dbReference>
<keyword evidence="4" id="KW-1185">Reference proteome</keyword>
<sequence length="226" mass="25139">MTEPTTHAAVPSAPAGRDLRDRIIRALQTTRRTDYEGAADHTKHRFDARCALCAYDVDALADAVLAVLPAPRDAHDLDEGHAPLLPEREAEIRETHPGEWYDGPWTQDYVDSNGDEPAYCRVVHQESGTTLATLPDFAGPIALFIADAHDAVPELLAELDRVRAERDKYSTELDRINLERWEDEQPRCTAEYGGPGYTHCELSDGHDGQHESALGNMQRATWGTVR</sequence>
<name>A0ABP3NZU0_9ACTN</name>
<evidence type="ECO:0000313" key="4">
    <source>
        <dbReference type="Proteomes" id="UP001501576"/>
    </source>
</evidence>
<evidence type="ECO:0000313" key="3">
    <source>
        <dbReference type="EMBL" id="GAA0554059.1"/>
    </source>
</evidence>
<accession>A0ABP3NZU0</accession>
<protein>
    <submittedName>
        <fullName evidence="3">Uncharacterized protein</fullName>
    </submittedName>
</protein>
<feature type="region of interest" description="Disordered" evidence="2">
    <location>
        <begin position="205"/>
        <end position="226"/>
    </location>
</feature>
<feature type="coiled-coil region" evidence="1">
    <location>
        <begin position="152"/>
        <end position="179"/>
    </location>
</feature>
<gene>
    <name evidence="3" type="ORF">GCM10010390_65150</name>
</gene>
<proteinExistence type="predicted"/>
<evidence type="ECO:0000256" key="2">
    <source>
        <dbReference type="SAM" id="MobiDB-lite"/>
    </source>
</evidence>
<reference evidence="4" key="1">
    <citation type="journal article" date="2019" name="Int. J. Syst. Evol. Microbiol.">
        <title>The Global Catalogue of Microorganisms (GCM) 10K type strain sequencing project: providing services to taxonomists for standard genome sequencing and annotation.</title>
        <authorList>
            <consortium name="The Broad Institute Genomics Platform"/>
            <consortium name="The Broad Institute Genome Sequencing Center for Infectious Disease"/>
            <person name="Wu L."/>
            <person name="Ma J."/>
        </authorList>
    </citation>
    <scope>NUCLEOTIDE SEQUENCE [LARGE SCALE GENOMIC DNA]</scope>
    <source>
        <strain evidence="4">JCM 5052</strain>
    </source>
</reference>
<comment type="caution">
    <text evidence="3">The sequence shown here is derived from an EMBL/GenBank/DDBJ whole genome shotgun (WGS) entry which is preliminary data.</text>
</comment>